<dbReference type="SUPFAM" id="SSF52540">
    <property type="entry name" value="P-loop containing nucleoside triphosphate hydrolases"/>
    <property type="match status" value="1"/>
</dbReference>
<gene>
    <name evidence="1" type="ORF">CDEB00056_LOCUS5850</name>
</gene>
<accession>A0A7S3V704</accession>
<name>A0A7S3V704_9STRA</name>
<reference evidence="1" key="1">
    <citation type="submission" date="2021-01" db="EMBL/GenBank/DDBJ databases">
        <authorList>
            <person name="Corre E."/>
            <person name="Pelletier E."/>
            <person name="Niang G."/>
            <person name="Scheremetjew M."/>
            <person name="Finn R."/>
            <person name="Kale V."/>
            <person name="Holt S."/>
            <person name="Cochrane G."/>
            <person name="Meng A."/>
            <person name="Brown T."/>
            <person name="Cohen L."/>
        </authorList>
    </citation>
    <scope>NUCLEOTIDE SEQUENCE</scope>
    <source>
        <strain evidence="1">MM31A-1</strain>
    </source>
</reference>
<sequence>MKFLSASVKFLFAWSICSIVVFHSWFIIDSASFGDSIYGINTLDFKDIQEREQNDIQELLTGTDKGYSRTNGGIASVGIKKPKKREQIRPVVSESDEEIVITPTSQKPALVLHVGPQKTGSTSVQLNVIRSKIFRPLLKKDHYQEIVGFEYQDFDKLRKKCLDIPEKCDYSYWNHLKTEHRQAYNNTAAGKQINAVLDGNNETNADEDLPIYTLHTNEEWALLPHSQLTFSLLKELFEPWNSVHVIIFYRPVMDWLPSMYKQYRKYLLYRPRSLDTPWKEGYQVKRNEQMTFPAFLRDLIESDRLRDTLATFEFYQQVLSQLKNHHKINIMQTYAPDDEIEREFLCKLPGATKSCSHMNTMIDYKWNRMNKLILPLNLDLVIVEAWHQNLVSIKRHSAAVALEEKMKALNITITEMPQICISKDEEEWLWNRTLVSEKLFGKSAFIPNTYSSDKATESSALRSKFENALSQKKYCSVNATAVLEIERFRSLFDDCKFHSPHYLTRALMDGKPNPKWTELGCSNTDDDKEE</sequence>
<protein>
    <recommendedName>
        <fullName evidence="2">Sulfotransferase domain-containing protein</fullName>
    </recommendedName>
</protein>
<dbReference type="EMBL" id="HBIO01007756">
    <property type="protein sequence ID" value="CAE0461009.1"/>
    <property type="molecule type" value="Transcribed_RNA"/>
</dbReference>
<organism evidence="1">
    <name type="scientific">Chaetoceros debilis</name>
    <dbReference type="NCBI Taxonomy" id="122233"/>
    <lineage>
        <taxon>Eukaryota</taxon>
        <taxon>Sar</taxon>
        <taxon>Stramenopiles</taxon>
        <taxon>Ochrophyta</taxon>
        <taxon>Bacillariophyta</taxon>
        <taxon>Coscinodiscophyceae</taxon>
        <taxon>Chaetocerotophycidae</taxon>
        <taxon>Chaetocerotales</taxon>
        <taxon>Chaetocerotaceae</taxon>
        <taxon>Chaetoceros</taxon>
    </lineage>
</organism>
<proteinExistence type="predicted"/>
<evidence type="ECO:0000313" key="1">
    <source>
        <dbReference type="EMBL" id="CAE0461009.1"/>
    </source>
</evidence>
<dbReference type="AlphaFoldDB" id="A0A7S3V704"/>
<dbReference type="InterPro" id="IPR027417">
    <property type="entry name" value="P-loop_NTPase"/>
</dbReference>
<evidence type="ECO:0008006" key="2">
    <source>
        <dbReference type="Google" id="ProtNLM"/>
    </source>
</evidence>